<sequence>MNGFNASARLLCGAATFMALAVTGAPVMAQEAEPQPTTVEGETEGDAIVVTGIRQSIQSSLDAKRNATSIVEVITAEDLGLLPDQSIADSLARLPGVTAQRVRGRSQQVSIRGLGPDFSLALLNGREVVSAGNNRGIEFDQFPSELVASGVVYKTGDAQLAAIGIAGAVDLRTVKPLDSKKRQLTVSGTYTLNDQGRLNPDFADDGYRFFGSYIDQNDDGTFGWSLGATVQSIPTQYISRELKTQDSRESGDPTVLNGQVRRDANGVFYPADNPRQGVVSRTFERTSIAGSLQFEPTDRLSLTLDGFYTNTDDSGIFRGTETPIASWSGATFGGATGTTDQFATSATYSNVVPILRTDTQGAKSEIFALGGNLDFKATDNLGFVVDYGYSNLDRNDINYESYAGTGAGRSGAQDTLTFTFPRDGAYQIDTLLDYTDPANSLLTDPGGWGQVGFLKQPKIDDELHQLRTESYWEFDGGLIDRITVGWLYTDRTKNFDSNESFLRPTAAFGNGFRVPDSAIVGSTNTKSLGMDILAYDPSRFLTDGTYRVEKATFDTQWTVGEQIHNFYIQAGIDGDLGSVPVRGNIGLRYADTTQNSVGTIAGGLNEVEYSYDNWLPSMNLSFEVAPDTFVRLAASKTVTRARLDQLAANQNLNFNNTVCADTNADQIPDTVLPGQFQPPRRVCYTLGGGNPRLEPYRSTNLDLSVEKYFTPGTAIIVAAFYKDLSDWVVDQTSTVDVTREVNLVGWQALLNANPALAQGTFSGPTNFASGKIKGVEGTLRLNYGDLTDALDGFGSFASVTYSDAEISNGTNSTPIPGYSKTTWSADIFYEKYGFRAKLAARYRSGFLSEVQNFAGQLQGAQAQPETILDGQIGYTFEKADGFMKGVQILAEVFNLTNEPFVTENNLFNAAGTDVVGTFPSRHETYGRTFNLTLRKSF</sequence>
<keyword evidence="4" id="KW-0798">TonB box</keyword>
<dbReference type="PANTHER" id="PTHR40980:SF3">
    <property type="entry name" value="TONB-DEPENDENT RECEPTOR-LIKE BETA-BARREL DOMAIN-CONTAINING PROTEIN"/>
    <property type="match status" value="1"/>
</dbReference>
<feature type="domain" description="TonB-dependent receptor-like beta-barrel" evidence="6">
    <location>
        <begin position="433"/>
        <end position="895"/>
    </location>
</feature>
<dbReference type="KEGG" id="pns:A9D12_01480"/>
<dbReference type="InterPro" id="IPR000531">
    <property type="entry name" value="Beta-barrel_TonB"/>
</dbReference>
<dbReference type="InterPro" id="IPR036942">
    <property type="entry name" value="Beta-barrel_TonB_sf"/>
</dbReference>
<feature type="chain" id="PRO_5008251888" evidence="5">
    <location>
        <begin position="22"/>
        <end position="937"/>
    </location>
</feature>
<dbReference type="InterPro" id="IPR037066">
    <property type="entry name" value="Plug_dom_sf"/>
</dbReference>
<evidence type="ECO:0000313" key="9">
    <source>
        <dbReference type="Proteomes" id="UP000078263"/>
    </source>
</evidence>
<dbReference type="EMBL" id="CP016033">
    <property type="protein sequence ID" value="ANK13999.1"/>
    <property type="molecule type" value="Genomic_DNA"/>
</dbReference>
<dbReference type="Pfam" id="PF00593">
    <property type="entry name" value="TonB_dep_Rec_b-barrel"/>
    <property type="match status" value="1"/>
</dbReference>
<dbReference type="RefSeq" id="WP_068353377.1">
    <property type="nucleotide sequence ID" value="NZ_CP016033.1"/>
</dbReference>
<evidence type="ECO:0000256" key="3">
    <source>
        <dbReference type="ARBA" id="ARBA00023237"/>
    </source>
</evidence>
<dbReference type="OrthoDB" id="5476657at2"/>
<proteinExistence type="inferred from homology"/>
<dbReference type="Gene3D" id="2.170.130.10">
    <property type="entry name" value="TonB-dependent receptor, plug domain"/>
    <property type="match status" value="1"/>
</dbReference>
<dbReference type="Proteomes" id="UP000078263">
    <property type="component" value="Chromosome"/>
</dbReference>
<keyword evidence="5" id="KW-0732">Signal</keyword>
<dbReference type="NCBIfam" id="TIGR01782">
    <property type="entry name" value="TonB-Xanth-Caul"/>
    <property type="match status" value="1"/>
</dbReference>
<evidence type="ECO:0000259" key="6">
    <source>
        <dbReference type="Pfam" id="PF00593"/>
    </source>
</evidence>
<reference evidence="8 9" key="1">
    <citation type="submission" date="2016-05" db="EMBL/GenBank/DDBJ databases">
        <title>Compelete Genome Sequence of Bacteriochlorophyll-Synthesizing Bacterium Porphyrobacter neustonensis DSM 9434.</title>
        <authorList>
            <person name="Shi X.-L."/>
            <person name="Wu Y.-H."/>
            <person name="Cheng H."/>
            <person name="Xu L."/>
            <person name="Zhang X.-Q."/>
            <person name="Wang C.-S."/>
            <person name="Xu X.-W."/>
        </authorList>
    </citation>
    <scope>NUCLEOTIDE SEQUENCE [LARGE SCALE GENOMIC DNA]</scope>
    <source>
        <strain evidence="8 9">DSM 9434</strain>
    </source>
</reference>
<dbReference type="STRING" id="1112.A9D12_01480"/>
<dbReference type="SUPFAM" id="SSF56935">
    <property type="entry name" value="Porins"/>
    <property type="match status" value="1"/>
</dbReference>
<accession>A0A192D8A7</accession>
<comment type="similarity">
    <text evidence="4">Belongs to the TonB-dependent receptor family.</text>
</comment>
<evidence type="ECO:0000256" key="2">
    <source>
        <dbReference type="ARBA" id="ARBA00023136"/>
    </source>
</evidence>
<keyword evidence="3" id="KW-0998">Cell outer membrane</keyword>
<feature type="domain" description="TonB-dependent receptor plug" evidence="7">
    <location>
        <begin position="64"/>
        <end position="160"/>
    </location>
</feature>
<evidence type="ECO:0000256" key="4">
    <source>
        <dbReference type="RuleBase" id="RU003357"/>
    </source>
</evidence>
<evidence type="ECO:0000313" key="8">
    <source>
        <dbReference type="EMBL" id="ANK13999.1"/>
    </source>
</evidence>
<organism evidence="8 9">
    <name type="scientific">Erythrobacter neustonensis</name>
    <dbReference type="NCBI Taxonomy" id="1112"/>
    <lineage>
        <taxon>Bacteria</taxon>
        <taxon>Pseudomonadati</taxon>
        <taxon>Pseudomonadota</taxon>
        <taxon>Alphaproteobacteria</taxon>
        <taxon>Sphingomonadales</taxon>
        <taxon>Erythrobacteraceae</taxon>
        <taxon>Erythrobacter/Porphyrobacter group</taxon>
        <taxon>Erythrobacter</taxon>
    </lineage>
</organism>
<dbReference type="Gene3D" id="2.40.170.20">
    <property type="entry name" value="TonB-dependent receptor, beta-barrel domain"/>
    <property type="match status" value="1"/>
</dbReference>
<dbReference type="GO" id="GO:0009279">
    <property type="term" value="C:cell outer membrane"/>
    <property type="evidence" value="ECO:0007669"/>
    <property type="project" value="UniProtKB-SubCell"/>
</dbReference>
<dbReference type="AlphaFoldDB" id="A0A192D8A7"/>
<gene>
    <name evidence="8" type="ORF">A9D12_01480</name>
</gene>
<name>A0A192D8A7_9SPHN</name>
<dbReference type="PANTHER" id="PTHR40980">
    <property type="entry name" value="PLUG DOMAIN-CONTAINING PROTEIN"/>
    <property type="match status" value="1"/>
</dbReference>
<keyword evidence="9" id="KW-1185">Reference proteome</keyword>
<protein>
    <submittedName>
        <fullName evidence="8">TonB-dependent receptor</fullName>
    </submittedName>
</protein>
<comment type="subcellular location">
    <subcellularLocation>
        <location evidence="1 4">Cell outer membrane</location>
    </subcellularLocation>
</comment>
<evidence type="ECO:0000256" key="1">
    <source>
        <dbReference type="ARBA" id="ARBA00004442"/>
    </source>
</evidence>
<dbReference type="InterPro" id="IPR010104">
    <property type="entry name" value="TonB_rcpt_bac"/>
</dbReference>
<keyword evidence="2 4" id="KW-0472">Membrane</keyword>
<evidence type="ECO:0000256" key="5">
    <source>
        <dbReference type="SAM" id="SignalP"/>
    </source>
</evidence>
<keyword evidence="8" id="KW-0675">Receptor</keyword>
<evidence type="ECO:0000259" key="7">
    <source>
        <dbReference type="Pfam" id="PF07715"/>
    </source>
</evidence>
<dbReference type="InterPro" id="IPR012910">
    <property type="entry name" value="Plug_dom"/>
</dbReference>
<dbReference type="Pfam" id="PF07715">
    <property type="entry name" value="Plug"/>
    <property type="match status" value="1"/>
</dbReference>
<feature type="signal peptide" evidence="5">
    <location>
        <begin position="1"/>
        <end position="21"/>
    </location>
</feature>